<dbReference type="Gene3D" id="1.25.40.10">
    <property type="entry name" value="Tetratricopeptide repeat domain"/>
    <property type="match status" value="1"/>
</dbReference>
<dbReference type="SUPFAM" id="SSF48452">
    <property type="entry name" value="TPR-like"/>
    <property type="match status" value="1"/>
</dbReference>
<organism evidence="1">
    <name type="scientific">marine sediment metagenome</name>
    <dbReference type="NCBI Taxonomy" id="412755"/>
    <lineage>
        <taxon>unclassified sequences</taxon>
        <taxon>metagenomes</taxon>
        <taxon>ecological metagenomes</taxon>
    </lineage>
</organism>
<dbReference type="EMBL" id="LAZR01000426">
    <property type="protein sequence ID" value="KKN69456.1"/>
    <property type="molecule type" value="Genomic_DNA"/>
</dbReference>
<proteinExistence type="predicted"/>
<sequence>MTMNIIKFLAIGLVTLAMSANVFANPQEQVLQLQKAWAVANYTLKDKPQITAFETLVQQADKAVTANADSVELLIWRGVIKASLAGAKGGLDALSFVKSAKADFEKALTMDDKALSGASYTNLGVLYYKVPGWPLSFGDDDKAKIYLEKALAIDSIGIENNYFYADYLIDQHLYEDAERYLLKAQHSPPRLNRPIADKGRQAEIAMALHNIKLQLKDKNQDKHNASFTDRR</sequence>
<name>A0A0F9V7F8_9ZZZZ</name>
<protein>
    <submittedName>
        <fullName evidence="1">Uncharacterized protein</fullName>
    </submittedName>
</protein>
<dbReference type="InterPro" id="IPR011990">
    <property type="entry name" value="TPR-like_helical_dom_sf"/>
</dbReference>
<dbReference type="AlphaFoldDB" id="A0A0F9V7F8"/>
<evidence type="ECO:0000313" key="1">
    <source>
        <dbReference type="EMBL" id="KKN69456.1"/>
    </source>
</evidence>
<comment type="caution">
    <text evidence="1">The sequence shown here is derived from an EMBL/GenBank/DDBJ whole genome shotgun (WGS) entry which is preliminary data.</text>
</comment>
<reference evidence="1" key="1">
    <citation type="journal article" date="2015" name="Nature">
        <title>Complex archaea that bridge the gap between prokaryotes and eukaryotes.</title>
        <authorList>
            <person name="Spang A."/>
            <person name="Saw J.H."/>
            <person name="Jorgensen S.L."/>
            <person name="Zaremba-Niedzwiedzka K."/>
            <person name="Martijn J."/>
            <person name="Lind A.E."/>
            <person name="van Eijk R."/>
            <person name="Schleper C."/>
            <person name="Guy L."/>
            <person name="Ettema T.J."/>
        </authorList>
    </citation>
    <scope>NUCLEOTIDE SEQUENCE</scope>
</reference>
<gene>
    <name evidence="1" type="ORF">LCGC14_0440930</name>
</gene>
<accession>A0A0F9V7F8</accession>